<dbReference type="Proteomes" id="UP000326582">
    <property type="component" value="Chromosome 4"/>
</dbReference>
<evidence type="ECO:0000313" key="1">
    <source>
        <dbReference type="EMBL" id="QFZ28468.1"/>
    </source>
</evidence>
<gene>
    <name evidence="1" type="ORF">EJF14_40510</name>
</gene>
<keyword evidence="2" id="KW-1185">Reference proteome</keyword>
<protein>
    <submittedName>
        <fullName evidence="1">mRNA export factor</fullName>
    </submittedName>
</protein>
<proteinExistence type="predicted"/>
<reference evidence="2" key="1">
    <citation type="journal article" date="2019" name="MBio">
        <title>Comparative genomics for the elucidation of multidrug resistance (MDR) in Candida lusitaniae.</title>
        <authorList>
            <person name="Kannan A."/>
            <person name="Asner S.A."/>
            <person name="Trachsel E."/>
            <person name="Kelly S."/>
            <person name="Parker J."/>
            <person name="Sanglard D."/>
        </authorList>
    </citation>
    <scope>NUCLEOTIDE SEQUENCE [LARGE SCALE GENOMIC DNA]</scope>
    <source>
        <strain evidence="2">P1</strain>
    </source>
</reference>
<dbReference type="EMBL" id="CP038487">
    <property type="protein sequence ID" value="QFZ28468.1"/>
    <property type="molecule type" value="Genomic_DNA"/>
</dbReference>
<name>A0ACD0WMB6_CLALS</name>
<organism evidence="1 2">
    <name type="scientific">Clavispora lusitaniae</name>
    <name type="common">Candida lusitaniae</name>
    <dbReference type="NCBI Taxonomy" id="36911"/>
    <lineage>
        <taxon>Eukaryota</taxon>
        <taxon>Fungi</taxon>
        <taxon>Dikarya</taxon>
        <taxon>Ascomycota</taxon>
        <taxon>Saccharomycotina</taxon>
        <taxon>Pichiomycetes</taxon>
        <taxon>Metschnikowiaceae</taxon>
        <taxon>Clavispora</taxon>
    </lineage>
</organism>
<evidence type="ECO:0000313" key="2">
    <source>
        <dbReference type="Proteomes" id="UP000326582"/>
    </source>
</evidence>
<accession>A0ACD0WMB6</accession>
<sequence length="621" mass="68346">MMSYRGRGRGGFGHNNNFNRNDTQGAGNNNVEMEIYGWNGSTPGDCVAFIARKCKITLTNYSVNTANGALRGFVRSENEAKDLLQWSGVRFAGSPLKISKVPAPNAGFNQPGGSASLPTNSNTSSQNTIETLTMFLKSRYDAQNKLLNLSAVQQDSTLSAKGFFGTISTSSKFFPALMKIAKDLKLEVTSADLSNNNLNDSSTISTLAHSFPMLQNLSLQNNKFTKIKAFESWKKKFNYLRELILTGNPLLNTTNPNDVIHIKQEVLKIFPRLVVFNGEVIRNEQLLNQNLTFPFGDPNAMFFQDNEVQNISTNFITNYFNLWDMNRADLMVLYQNESQFSLQVDATSPHTLDSKGPPDFGYYLPSSRNLTRISSAKVRMGRVAQGQEQIFKLFSQIPKTKHDILGKPDNYSVECYRLQALGAICITIHGKFEETAAPDNLDNLNQSSSGGRSRNSFQKKHKIALGSKSFDRTFIVIPGPNASMIVASDLLCIRVEADSDAFKPPANVLPAVNTSQAPSVSPTPVQGGINPTGTLAGPQTQPILNNATPSPTGPNVAALPAELKANLNQMQQEFLVKILVETKLSMQYALMLCQQSNWDYQQCIVNFKNSASSLPPDAFAQ</sequence>